<protein>
    <submittedName>
        <fullName evidence="1">Unannotated protein</fullName>
    </submittedName>
</protein>
<evidence type="ECO:0000313" key="1">
    <source>
        <dbReference type="EMBL" id="CAB4567549.1"/>
    </source>
</evidence>
<dbReference type="EMBL" id="CAEZTP010000016">
    <property type="protein sequence ID" value="CAB4567549.1"/>
    <property type="molecule type" value="Genomic_DNA"/>
</dbReference>
<accession>A0A6J6DX68</accession>
<name>A0A6J6DX68_9ZZZZ</name>
<sequence length="339" mass="38156">MRRNTAVVYWGSRGGGPRQLLNLISSIQNKDSQVLFFASSNNELLFELQTSLKKNLEITAIPKNRFQLITNIPLRNFVVKNTLANLEKNNVTRVYFLMPHPWDLYLAKKIRKLGKIEVWRGIHDIQRHPGDFWPNRLTIRRLIKNADTLVCFSSFIEKHLLKYGKPIVKSHIFEVKRENNLSSQDGSVLFVGRIKKYKGLDLLARAWPLVLNSQKSLTVAGSGAIPLELKKINANFINEWLSNSEIENLIRKSNLVVLPYIEASQSGVIAIAHSLSTPVVVTPVGGLADQVTQGINGLVASETTPESLAATIDVALSRVWEIETEYNPLPNFLVQLESI</sequence>
<dbReference type="AlphaFoldDB" id="A0A6J6DX68"/>
<dbReference type="Pfam" id="PF13692">
    <property type="entry name" value="Glyco_trans_1_4"/>
    <property type="match status" value="1"/>
</dbReference>
<dbReference type="PANTHER" id="PTHR12526">
    <property type="entry name" value="GLYCOSYLTRANSFERASE"/>
    <property type="match status" value="1"/>
</dbReference>
<organism evidence="1">
    <name type="scientific">freshwater metagenome</name>
    <dbReference type="NCBI Taxonomy" id="449393"/>
    <lineage>
        <taxon>unclassified sequences</taxon>
        <taxon>metagenomes</taxon>
        <taxon>ecological metagenomes</taxon>
    </lineage>
</organism>
<dbReference type="SUPFAM" id="SSF53756">
    <property type="entry name" value="UDP-Glycosyltransferase/glycogen phosphorylase"/>
    <property type="match status" value="1"/>
</dbReference>
<gene>
    <name evidence="1" type="ORF">UFOPK1698_00321</name>
</gene>
<proteinExistence type="predicted"/>
<dbReference type="CDD" id="cd03801">
    <property type="entry name" value="GT4_PimA-like"/>
    <property type="match status" value="1"/>
</dbReference>
<reference evidence="1" key="1">
    <citation type="submission" date="2020-05" db="EMBL/GenBank/DDBJ databases">
        <authorList>
            <person name="Chiriac C."/>
            <person name="Salcher M."/>
            <person name="Ghai R."/>
            <person name="Kavagutti S V."/>
        </authorList>
    </citation>
    <scope>NUCLEOTIDE SEQUENCE</scope>
</reference>
<dbReference type="Gene3D" id="3.40.50.2000">
    <property type="entry name" value="Glycogen Phosphorylase B"/>
    <property type="match status" value="2"/>
</dbReference>